<proteinExistence type="predicted"/>
<dbReference type="EMBL" id="MU001632">
    <property type="protein sequence ID" value="KAF2486731.1"/>
    <property type="molecule type" value="Genomic_DNA"/>
</dbReference>
<dbReference type="AlphaFoldDB" id="A0A6A6Q3V1"/>
<dbReference type="GeneID" id="54479767"/>
<sequence length="387" mass="43751">MDFVFQGRKAASYAGGGHPSNHFAEKEPRLIFMSKASSKDLTKGLDSTGRSRLWMCKYLCEGSFNHFLHAADIKQAHDFDMSGYEFDVDQSPLLCNIDVAELFALLITIFPNISVNPSGDATSTGKVPLIKGLRWKMLEGCLISHALSLDICIANNVPIRKDARTVSRLSPEERLKTWFHLYFELDPQASVGMVGLWGLFEWAFQPYQGKLAPIDEEQFVKCLFKTFPNVKMVSVTTHYAVIQGLGVNSKPIKADQALQSRARKKVESLIKKGLIAPPKTEFARKLLEDPLFSHWLDEGGTEPDPIAERLPRQRTESLANQSLTMTRLSPRRTRMNPRVPKLTPRATRRRRLKLLVRDTWLSLHRQSMSRQPRNCQPVSADGSTVLM</sequence>
<evidence type="ECO:0000313" key="3">
    <source>
        <dbReference type="Proteomes" id="UP000799767"/>
    </source>
</evidence>
<dbReference type="Proteomes" id="UP000799767">
    <property type="component" value="Unassembled WGS sequence"/>
</dbReference>
<gene>
    <name evidence="2" type="ORF">BDY17DRAFT_84699</name>
</gene>
<dbReference type="RefSeq" id="XP_033593300.1">
    <property type="nucleotide sequence ID" value="XM_033738766.1"/>
</dbReference>
<name>A0A6A6Q3V1_9PEZI</name>
<organism evidence="2 3">
    <name type="scientific">Neohortaea acidophila</name>
    <dbReference type="NCBI Taxonomy" id="245834"/>
    <lineage>
        <taxon>Eukaryota</taxon>
        <taxon>Fungi</taxon>
        <taxon>Dikarya</taxon>
        <taxon>Ascomycota</taxon>
        <taxon>Pezizomycotina</taxon>
        <taxon>Dothideomycetes</taxon>
        <taxon>Dothideomycetidae</taxon>
        <taxon>Mycosphaerellales</taxon>
        <taxon>Teratosphaeriaceae</taxon>
        <taxon>Neohortaea</taxon>
    </lineage>
</organism>
<protein>
    <submittedName>
        <fullName evidence="2">Uncharacterized protein</fullName>
    </submittedName>
</protein>
<feature type="region of interest" description="Disordered" evidence="1">
    <location>
        <begin position="366"/>
        <end position="387"/>
    </location>
</feature>
<feature type="compositionally biased region" description="Polar residues" evidence="1">
    <location>
        <begin position="366"/>
        <end position="377"/>
    </location>
</feature>
<accession>A0A6A6Q3V1</accession>
<evidence type="ECO:0000313" key="2">
    <source>
        <dbReference type="EMBL" id="KAF2486731.1"/>
    </source>
</evidence>
<evidence type="ECO:0000256" key="1">
    <source>
        <dbReference type="SAM" id="MobiDB-lite"/>
    </source>
</evidence>
<reference evidence="2" key="1">
    <citation type="journal article" date="2020" name="Stud. Mycol.">
        <title>101 Dothideomycetes genomes: a test case for predicting lifestyles and emergence of pathogens.</title>
        <authorList>
            <person name="Haridas S."/>
            <person name="Albert R."/>
            <person name="Binder M."/>
            <person name="Bloem J."/>
            <person name="Labutti K."/>
            <person name="Salamov A."/>
            <person name="Andreopoulos B."/>
            <person name="Baker S."/>
            <person name="Barry K."/>
            <person name="Bills G."/>
            <person name="Bluhm B."/>
            <person name="Cannon C."/>
            <person name="Castanera R."/>
            <person name="Culley D."/>
            <person name="Daum C."/>
            <person name="Ezra D."/>
            <person name="Gonzalez J."/>
            <person name="Henrissat B."/>
            <person name="Kuo A."/>
            <person name="Liang C."/>
            <person name="Lipzen A."/>
            <person name="Lutzoni F."/>
            <person name="Magnuson J."/>
            <person name="Mondo S."/>
            <person name="Nolan M."/>
            <person name="Ohm R."/>
            <person name="Pangilinan J."/>
            <person name="Park H.-J."/>
            <person name="Ramirez L."/>
            <person name="Alfaro M."/>
            <person name="Sun H."/>
            <person name="Tritt A."/>
            <person name="Yoshinaga Y."/>
            <person name="Zwiers L.-H."/>
            <person name="Turgeon B."/>
            <person name="Goodwin S."/>
            <person name="Spatafora J."/>
            <person name="Crous P."/>
            <person name="Grigoriev I."/>
        </authorList>
    </citation>
    <scope>NUCLEOTIDE SEQUENCE</scope>
    <source>
        <strain evidence="2">CBS 113389</strain>
    </source>
</reference>
<keyword evidence="3" id="KW-1185">Reference proteome</keyword>